<dbReference type="AlphaFoldDB" id="A0A6A6B2G4"/>
<organism evidence="1 2">
    <name type="scientific">Aplosporella prunicola CBS 121167</name>
    <dbReference type="NCBI Taxonomy" id="1176127"/>
    <lineage>
        <taxon>Eukaryota</taxon>
        <taxon>Fungi</taxon>
        <taxon>Dikarya</taxon>
        <taxon>Ascomycota</taxon>
        <taxon>Pezizomycotina</taxon>
        <taxon>Dothideomycetes</taxon>
        <taxon>Dothideomycetes incertae sedis</taxon>
        <taxon>Botryosphaeriales</taxon>
        <taxon>Aplosporellaceae</taxon>
        <taxon>Aplosporella</taxon>
    </lineage>
</organism>
<proteinExistence type="predicted"/>
<accession>A0A6A6B2G4</accession>
<keyword evidence="2" id="KW-1185">Reference proteome</keyword>
<dbReference type="EMBL" id="ML995500">
    <property type="protein sequence ID" value="KAF2137778.1"/>
    <property type="molecule type" value="Genomic_DNA"/>
</dbReference>
<sequence length="208" mass="22062">MVNNGVPVSSLVGTGNVDRLLSEIDKLYSRIVAQVLNANRNQSLQTTNAKSTSSPLTVSGSLHIPDRIRLTQTPVSTRILEVLLLIMTTCAIDVYLVAADSTSTNGILPQNPHCIAAVASLLANSSIVQKGREDVERGVVAVQKQPLIPPGSECCSDKELARRGIFEGYSFSMGYWRDGGNEGSVGAGVHNAKAKGWFGIDVGVASRV</sequence>
<gene>
    <name evidence="1" type="ORF">K452DRAFT_361722</name>
</gene>
<evidence type="ECO:0000313" key="1">
    <source>
        <dbReference type="EMBL" id="KAF2137778.1"/>
    </source>
</evidence>
<evidence type="ECO:0000313" key="2">
    <source>
        <dbReference type="Proteomes" id="UP000799438"/>
    </source>
</evidence>
<name>A0A6A6B2G4_9PEZI</name>
<reference evidence="1" key="1">
    <citation type="journal article" date="2020" name="Stud. Mycol.">
        <title>101 Dothideomycetes genomes: a test case for predicting lifestyles and emergence of pathogens.</title>
        <authorList>
            <person name="Haridas S."/>
            <person name="Albert R."/>
            <person name="Binder M."/>
            <person name="Bloem J."/>
            <person name="Labutti K."/>
            <person name="Salamov A."/>
            <person name="Andreopoulos B."/>
            <person name="Baker S."/>
            <person name="Barry K."/>
            <person name="Bills G."/>
            <person name="Bluhm B."/>
            <person name="Cannon C."/>
            <person name="Castanera R."/>
            <person name="Culley D."/>
            <person name="Daum C."/>
            <person name="Ezra D."/>
            <person name="Gonzalez J."/>
            <person name="Henrissat B."/>
            <person name="Kuo A."/>
            <person name="Liang C."/>
            <person name="Lipzen A."/>
            <person name="Lutzoni F."/>
            <person name="Magnuson J."/>
            <person name="Mondo S."/>
            <person name="Nolan M."/>
            <person name="Ohm R."/>
            <person name="Pangilinan J."/>
            <person name="Park H.-J."/>
            <person name="Ramirez L."/>
            <person name="Alfaro M."/>
            <person name="Sun H."/>
            <person name="Tritt A."/>
            <person name="Yoshinaga Y."/>
            <person name="Zwiers L.-H."/>
            <person name="Turgeon B."/>
            <person name="Goodwin S."/>
            <person name="Spatafora J."/>
            <person name="Crous P."/>
            <person name="Grigoriev I."/>
        </authorList>
    </citation>
    <scope>NUCLEOTIDE SEQUENCE</scope>
    <source>
        <strain evidence="1">CBS 121167</strain>
    </source>
</reference>
<protein>
    <submittedName>
        <fullName evidence="1">Uncharacterized protein</fullName>
    </submittedName>
</protein>
<dbReference type="GeneID" id="54303953"/>
<dbReference type="Proteomes" id="UP000799438">
    <property type="component" value="Unassembled WGS sequence"/>
</dbReference>
<dbReference type="OrthoDB" id="5332281at2759"/>
<dbReference type="RefSeq" id="XP_033393493.1">
    <property type="nucleotide sequence ID" value="XM_033546447.1"/>
</dbReference>